<dbReference type="Proteomes" id="UP001319080">
    <property type="component" value="Unassembled WGS sequence"/>
</dbReference>
<dbReference type="GO" id="GO:0042274">
    <property type="term" value="P:ribosomal small subunit biogenesis"/>
    <property type="evidence" value="ECO:0007669"/>
    <property type="project" value="UniProtKB-UniRule"/>
</dbReference>
<dbReference type="InterPro" id="IPR002676">
    <property type="entry name" value="RimM_N"/>
</dbReference>
<dbReference type="SUPFAM" id="SSF50346">
    <property type="entry name" value="PRC-barrel domain"/>
    <property type="match status" value="1"/>
</dbReference>
<evidence type="ECO:0000259" key="6">
    <source>
        <dbReference type="Pfam" id="PF01782"/>
    </source>
</evidence>
<evidence type="ECO:0000256" key="3">
    <source>
        <dbReference type="ARBA" id="ARBA00022552"/>
    </source>
</evidence>
<feature type="domain" description="RimM N-terminal" evidence="6">
    <location>
        <begin position="9"/>
        <end position="89"/>
    </location>
</feature>
<comment type="domain">
    <text evidence="5">The PRC barrel domain binds ribosomal protein uS19.</text>
</comment>
<evidence type="ECO:0000313" key="8">
    <source>
        <dbReference type="EMBL" id="MBT1709484.1"/>
    </source>
</evidence>
<dbReference type="RefSeq" id="WP_254085059.1">
    <property type="nucleotide sequence ID" value="NZ_JAHESE010000013.1"/>
</dbReference>
<evidence type="ECO:0000313" key="9">
    <source>
        <dbReference type="Proteomes" id="UP001319080"/>
    </source>
</evidence>
<dbReference type="PANTHER" id="PTHR33692:SF1">
    <property type="entry name" value="RIBOSOME MATURATION FACTOR RIMM"/>
    <property type="match status" value="1"/>
</dbReference>
<protein>
    <recommendedName>
        <fullName evidence="5">Ribosome maturation factor RimM</fullName>
    </recommendedName>
</protein>
<comment type="function">
    <text evidence="5">An accessory protein needed during the final step in the assembly of 30S ribosomal subunit, possibly for assembly of the head region. Essential for efficient processing of 16S rRNA. May be needed both before and after RbfA during the maturation of 16S rRNA. It has affinity for free ribosomal 30S subunits but not for 70S ribosomes.</text>
</comment>
<gene>
    <name evidence="5 8" type="primary">rimM</name>
    <name evidence="8" type="ORF">KK062_14680</name>
</gene>
<dbReference type="HAMAP" id="MF_00014">
    <property type="entry name" value="Ribosome_mat_RimM"/>
    <property type="match status" value="1"/>
</dbReference>
<comment type="subunit">
    <text evidence="5">Binds ribosomal protein uS19.</text>
</comment>
<evidence type="ECO:0000256" key="2">
    <source>
        <dbReference type="ARBA" id="ARBA00022517"/>
    </source>
</evidence>
<comment type="similarity">
    <text evidence="5">Belongs to the RimM family.</text>
</comment>
<dbReference type="GO" id="GO:0006364">
    <property type="term" value="P:rRNA processing"/>
    <property type="evidence" value="ECO:0007669"/>
    <property type="project" value="UniProtKB-UniRule"/>
</dbReference>
<dbReference type="PANTHER" id="PTHR33692">
    <property type="entry name" value="RIBOSOME MATURATION FACTOR RIMM"/>
    <property type="match status" value="1"/>
</dbReference>
<dbReference type="InterPro" id="IPR011961">
    <property type="entry name" value="RimM"/>
</dbReference>
<dbReference type="EMBL" id="JAHESE010000013">
    <property type="protein sequence ID" value="MBT1709484.1"/>
    <property type="molecule type" value="Genomic_DNA"/>
</dbReference>
<evidence type="ECO:0000256" key="1">
    <source>
        <dbReference type="ARBA" id="ARBA00022490"/>
    </source>
</evidence>
<dbReference type="Pfam" id="PF01782">
    <property type="entry name" value="RimM"/>
    <property type="match status" value="1"/>
</dbReference>
<dbReference type="GO" id="GO:0005840">
    <property type="term" value="C:ribosome"/>
    <property type="evidence" value="ECO:0007669"/>
    <property type="project" value="InterPro"/>
</dbReference>
<accession>A0AAP2GQM2</accession>
<dbReference type="GO" id="GO:0043022">
    <property type="term" value="F:ribosome binding"/>
    <property type="evidence" value="ECO:0007669"/>
    <property type="project" value="InterPro"/>
</dbReference>
<dbReference type="Pfam" id="PF24986">
    <property type="entry name" value="PRC_RimM"/>
    <property type="match status" value="1"/>
</dbReference>
<dbReference type="InterPro" id="IPR011033">
    <property type="entry name" value="PRC_barrel-like_sf"/>
</dbReference>
<dbReference type="AlphaFoldDB" id="A0AAP2GQM2"/>
<keyword evidence="4 5" id="KW-0143">Chaperone</keyword>
<dbReference type="Gene3D" id="2.40.30.60">
    <property type="entry name" value="RimM"/>
    <property type="match status" value="1"/>
</dbReference>
<feature type="domain" description="Ribosome maturation factor RimM PRC barrel" evidence="7">
    <location>
        <begin position="103"/>
        <end position="168"/>
    </location>
</feature>
<dbReference type="NCBIfam" id="TIGR02273">
    <property type="entry name" value="16S_RimM"/>
    <property type="match status" value="1"/>
</dbReference>
<keyword evidence="3 5" id="KW-0698">rRNA processing</keyword>
<dbReference type="SUPFAM" id="SSF50447">
    <property type="entry name" value="Translation proteins"/>
    <property type="match status" value="1"/>
</dbReference>
<sequence length="171" mass="18884">MEFNDYFKIGYVLKPHGLKGEVTISLDEIGPEDLAGIATLFLEKNNRLEPYFVESLSGAGSKAYLKVEDIDTPESAQSISKRSIYLPKAARPKSSRGQFYDDEVIDFEVTDAQLGAIGKVVEVMKAGANRLLVLDYQGKEVLIPVNSPFIKSINKSKKLIAVELPEGFLDI</sequence>
<keyword evidence="2 5" id="KW-0690">Ribosome biogenesis</keyword>
<dbReference type="InterPro" id="IPR009000">
    <property type="entry name" value="Transl_B-barrel_sf"/>
</dbReference>
<evidence type="ECO:0000256" key="4">
    <source>
        <dbReference type="ARBA" id="ARBA00023186"/>
    </source>
</evidence>
<proteinExistence type="inferred from homology"/>
<evidence type="ECO:0000256" key="5">
    <source>
        <dbReference type="HAMAP-Rule" id="MF_00014"/>
    </source>
</evidence>
<keyword evidence="1 5" id="KW-0963">Cytoplasm</keyword>
<comment type="subcellular location">
    <subcellularLocation>
        <location evidence="5">Cytoplasm</location>
    </subcellularLocation>
</comment>
<organism evidence="8 9">
    <name type="scientific">Dawidia cretensis</name>
    <dbReference type="NCBI Taxonomy" id="2782350"/>
    <lineage>
        <taxon>Bacteria</taxon>
        <taxon>Pseudomonadati</taxon>
        <taxon>Bacteroidota</taxon>
        <taxon>Cytophagia</taxon>
        <taxon>Cytophagales</taxon>
        <taxon>Chryseotaleaceae</taxon>
        <taxon>Dawidia</taxon>
    </lineage>
</organism>
<dbReference type="InterPro" id="IPR036976">
    <property type="entry name" value="RimM_N_sf"/>
</dbReference>
<name>A0AAP2GQM2_9BACT</name>
<reference evidence="8 9" key="1">
    <citation type="submission" date="2021-05" db="EMBL/GenBank/DDBJ databases">
        <title>A Polyphasic approach of four new species of the genus Ohtaekwangia: Ohtaekwangia histidinii sp. nov., Ohtaekwangia cretensis sp. nov., Ohtaekwangia indiensis sp. nov., Ohtaekwangia reichenbachii sp. nov. from diverse environment.</title>
        <authorList>
            <person name="Octaviana S."/>
        </authorList>
    </citation>
    <scope>NUCLEOTIDE SEQUENCE [LARGE SCALE GENOMIC DNA]</scope>
    <source>
        <strain evidence="8 9">PWU5</strain>
    </source>
</reference>
<evidence type="ECO:0000259" key="7">
    <source>
        <dbReference type="Pfam" id="PF24986"/>
    </source>
</evidence>
<dbReference type="Gene3D" id="2.30.30.240">
    <property type="entry name" value="PRC-barrel domain"/>
    <property type="match status" value="1"/>
</dbReference>
<dbReference type="InterPro" id="IPR056792">
    <property type="entry name" value="PRC_RimM"/>
</dbReference>
<keyword evidence="9" id="KW-1185">Reference proteome</keyword>
<dbReference type="GO" id="GO:0005737">
    <property type="term" value="C:cytoplasm"/>
    <property type="evidence" value="ECO:0007669"/>
    <property type="project" value="UniProtKB-SubCell"/>
</dbReference>
<comment type="caution">
    <text evidence="8">The sequence shown here is derived from an EMBL/GenBank/DDBJ whole genome shotgun (WGS) entry which is preliminary data.</text>
</comment>